<dbReference type="Pfam" id="PF00565">
    <property type="entry name" value="SNase"/>
    <property type="match status" value="1"/>
</dbReference>
<gene>
    <name evidence="3" type="ORF">GRI44_12115</name>
</gene>
<dbReference type="OrthoDB" id="7469880at2"/>
<dbReference type="SMART" id="SM00318">
    <property type="entry name" value="SNc"/>
    <property type="match status" value="1"/>
</dbReference>
<evidence type="ECO:0000313" key="4">
    <source>
        <dbReference type="Proteomes" id="UP000473531"/>
    </source>
</evidence>
<evidence type="ECO:0000313" key="3">
    <source>
        <dbReference type="EMBL" id="MXP15497.1"/>
    </source>
</evidence>
<dbReference type="Proteomes" id="UP000473531">
    <property type="component" value="Unassembled WGS sequence"/>
</dbReference>
<organism evidence="3 4">
    <name type="scientific">Allopontixanthobacter confluentis</name>
    <dbReference type="NCBI Taxonomy" id="1849021"/>
    <lineage>
        <taxon>Bacteria</taxon>
        <taxon>Pseudomonadati</taxon>
        <taxon>Pseudomonadota</taxon>
        <taxon>Alphaproteobacteria</taxon>
        <taxon>Sphingomonadales</taxon>
        <taxon>Erythrobacteraceae</taxon>
        <taxon>Allopontixanthobacter</taxon>
    </lineage>
</organism>
<dbReference type="PROSITE" id="PS50830">
    <property type="entry name" value="TNASE_3"/>
    <property type="match status" value="1"/>
</dbReference>
<comment type="caution">
    <text evidence="3">The sequence shown here is derived from an EMBL/GenBank/DDBJ whole genome shotgun (WGS) entry which is preliminary data.</text>
</comment>
<accession>A0A6L7GHU7</accession>
<dbReference type="Gene3D" id="2.40.50.90">
    <property type="match status" value="1"/>
</dbReference>
<evidence type="ECO:0000256" key="1">
    <source>
        <dbReference type="SAM" id="MobiDB-lite"/>
    </source>
</evidence>
<dbReference type="InterPro" id="IPR016071">
    <property type="entry name" value="Staphylococal_nuclease_OB-fold"/>
</dbReference>
<dbReference type="InterPro" id="IPR035437">
    <property type="entry name" value="SNase_OB-fold_sf"/>
</dbReference>
<sequence length="143" mass="15353">MWRSAAETAPPSSITSASPQDTQSAQFGACSGPVRVTCVVDGDTFWYRGDKIRIADIDTPETGSPACAREAELGRRATQRLQALLNQGPFTLAPNPDGRDMDRYGRKLRNVTRGGQSLGAILVAEGLSDVWPSSIDWCQQAGV</sequence>
<dbReference type="SUPFAM" id="SSF50199">
    <property type="entry name" value="Staphylococcal nuclease"/>
    <property type="match status" value="1"/>
</dbReference>
<proteinExistence type="predicted"/>
<feature type="region of interest" description="Disordered" evidence="1">
    <location>
        <begin position="1"/>
        <end position="27"/>
    </location>
</feature>
<evidence type="ECO:0000259" key="2">
    <source>
        <dbReference type="PROSITE" id="PS50830"/>
    </source>
</evidence>
<protein>
    <submittedName>
        <fullName evidence="3">Thermonuclease family protein</fullName>
    </submittedName>
</protein>
<feature type="domain" description="TNase-like" evidence="2">
    <location>
        <begin position="30"/>
        <end position="128"/>
    </location>
</feature>
<dbReference type="AlphaFoldDB" id="A0A6L7GHU7"/>
<name>A0A6L7GHU7_9SPHN</name>
<keyword evidence="4" id="KW-1185">Reference proteome</keyword>
<reference evidence="3 4" key="1">
    <citation type="submission" date="2019-12" db="EMBL/GenBank/DDBJ databases">
        <title>Genomic-based taxomic classification of the family Erythrobacteraceae.</title>
        <authorList>
            <person name="Xu L."/>
        </authorList>
    </citation>
    <scope>NUCLEOTIDE SEQUENCE [LARGE SCALE GENOMIC DNA]</scope>
    <source>
        <strain evidence="3 4">KCTC 52259</strain>
    </source>
</reference>
<feature type="compositionally biased region" description="Low complexity" evidence="1">
    <location>
        <begin position="1"/>
        <end position="19"/>
    </location>
</feature>
<dbReference type="EMBL" id="WTYU01000002">
    <property type="protein sequence ID" value="MXP15497.1"/>
    <property type="molecule type" value="Genomic_DNA"/>
</dbReference>